<evidence type="ECO:0000313" key="3">
    <source>
        <dbReference type="Proteomes" id="UP000275199"/>
    </source>
</evidence>
<sequence>MSPLQAAWLYYLAHPALTINSLALFFSANGSWLWLATQLRGASRANRMTATPQNLAIDSDENASRRADRLFYRVGGASLALGLLLSLISTQL</sequence>
<proteinExistence type="predicted"/>
<organism evidence="2 3">
    <name type="scientific">Pseudomonas neustonica</name>
    <dbReference type="NCBI Taxonomy" id="2487346"/>
    <lineage>
        <taxon>Bacteria</taxon>
        <taxon>Pseudomonadati</taxon>
        <taxon>Pseudomonadota</taxon>
        <taxon>Gammaproteobacteria</taxon>
        <taxon>Pseudomonadales</taxon>
        <taxon>Pseudomonadaceae</taxon>
        <taxon>Pseudomonas</taxon>
    </lineage>
</organism>
<keyword evidence="1" id="KW-0472">Membrane</keyword>
<gene>
    <name evidence="2" type="ORF">EF096_01035</name>
</gene>
<dbReference type="Proteomes" id="UP000275199">
    <property type="component" value="Unassembled WGS sequence"/>
</dbReference>
<feature type="transmembrane region" description="Helical" evidence="1">
    <location>
        <begin position="12"/>
        <end position="35"/>
    </location>
</feature>
<protein>
    <recommendedName>
        <fullName evidence="4">Lipoprotein</fullName>
    </recommendedName>
</protein>
<name>A0ABX9XPR8_9PSED</name>
<dbReference type="RefSeq" id="WP_123887743.1">
    <property type="nucleotide sequence ID" value="NZ_JBPYCX010000002.1"/>
</dbReference>
<keyword evidence="1" id="KW-0812">Transmembrane</keyword>
<reference evidence="2 3" key="1">
    <citation type="submission" date="2018-11" db="EMBL/GenBank/DDBJ databases">
        <authorList>
            <person name="Jang G.I."/>
            <person name="Hwang C.Y."/>
        </authorList>
    </citation>
    <scope>NUCLEOTIDE SEQUENCE [LARGE SCALE GENOMIC DNA]</scope>
    <source>
        <strain evidence="2 3">SSM26</strain>
    </source>
</reference>
<evidence type="ECO:0008006" key="4">
    <source>
        <dbReference type="Google" id="ProtNLM"/>
    </source>
</evidence>
<accession>A0ABX9XPR8</accession>
<feature type="transmembrane region" description="Helical" evidence="1">
    <location>
        <begin position="70"/>
        <end position="89"/>
    </location>
</feature>
<keyword evidence="3" id="KW-1185">Reference proteome</keyword>
<evidence type="ECO:0000256" key="1">
    <source>
        <dbReference type="SAM" id="Phobius"/>
    </source>
</evidence>
<evidence type="ECO:0000313" key="2">
    <source>
        <dbReference type="EMBL" id="ROZ88309.1"/>
    </source>
</evidence>
<dbReference type="EMBL" id="RKKU01000001">
    <property type="protein sequence ID" value="ROZ88309.1"/>
    <property type="molecule type" value="Genomic_DNA"/>
</dbReference>
<keyword evidence="1" id="KW-1133">Transmembrane helix</keyword>
<comment type="caution">
    <text evidence="2">The sequence shown here is derived from an EMBL/GenBank/DDBJ whole genome shotgun (WGS) entry which is preliminary data.</text>
</comment>